<dbReference type="InParanoid" id="A0A059C6L7"/>
<dbReference type="Pfam" id="PF01535">
    <property type="entry name" value="PPR"/>
    <property type="match status" value="5"/>
</dbReference>
<dbReference type="EMBL" id="KK198757">
    <property type="protein sequence ID" value="KCW73972.1"/>
    <property type="molecule type" value="Genomic_DNA"/>
</dbReference>
<keyword evidence="1" id="KW-0677">Repeat</keyword>
<dbReference type="InterPro" id="IPR011990">
    <property type="entry name" value="TPR-like_helical_dom_sf"/>
</dbReference>
<protein>
    <recommendedName>
        <fullName evidence="4">Pentatricopeptide repeat-containing protein</fullName>
    </recommendedName>
</protein>
<gene>
    <name evidence="3" type="ORF">EUGRSUZ_E02575</name>
</gene>
<proteinExistence type="predicted"/>
<dbReference type="PANTHER" id="PTHR47926">
    <property type="entry name" value="PENTATRICOPEPTIDE REPEAT-CONTAINING PROTEIN"/>
    <property type="match status" value="1"/>
</dbReference>
<evidence type="ECO:0000256" key="2">
    <source>
        <dbReference type="PROSITE-ProRule" id="PRU00708"/>
    </source>
</evidence>
<feature type="repeat" description="PPR" evidence="2">
    <location>
        <begin position="423"/>
        <end position="457"/>
    </location>
</feature>
<organism evidence="3">
    <name type="scientific">Eucalyptus grandis</name>
    <name type="common">Flooded gum</name>
    <dbReference type="NCBI Taxonomy" id="71139"/>
    <lineage>
        <taxon>Eukaryota</taxon>
        <taxon>Viridiplantae</taxon>
        <taxon>Streptophyta</taxon>
        <taxon>Embryophyta</taxon>
        <taxon>Tracheophyta</taxon>
        <taxon>Spermatophyta</taxon>
        <taxon>Magnoliopsida</taxon>
        <taxon>eudicotyledons</taxon>
        <taxon>Gunneridae</taxon>
        <taxon>Pentapetalae</taxon>
        <taxon>rosids</taxon>
        <taxon>malvids</taxon>
        <taxon>Myrtales</taxon>
        <taxon>Myrtaceae</taxon>
        <taxon>Myrtoideae</taxon>
        <taxon>Eucalypteae</taxon>
        <taxon>Eucalyptus</taxon>
    </lineage>
</organism>
<feature type="repeat" description="PPR" evidence="2">
    <location>
        <begin position="46"/>
        <end position="80"/>
    </location>
</feature>
<dbReference type="InterPro" id="IPR046960">
    <property type="entry name" value="PPR_At4g14850-like_plant"/>
</dbReference>
<dbReference type="InterPro" id="IPR002885">
    <property type="entry name" value="PPR_rpt"/>
</dbReference>
<name>A0A059C6L7_EUCGR</name>
<dbReference type="Gene3D" id="1.25.40.10">
    <property type="entry name" value="Tetratricopeptide repeat domain"/>
    <property type="match status" value="4"/>
</dbReference>
<accession>A0A059C6L7</accession>
<evidence type="ECO:0008006" key="4">
    <source>
        <dbReference type="Google" id="ProtNLM"/>
    </source>
</evidence>
<dbReference type="PROSITE" id="PS51375">
    <property type="entry name" value="PPR"/>
    <property type="match status" value="3"/>
</dbReference>
<dbReference type="Gramene" id="KCW73972">
    <property type="protein sequence ID" value="KCW73972"/>
    <property type="gene ID" value="EUGRSUZ_E02575"/>
</dbReference>
<evidence type="ECO:0000313" key="3">
    <source>
        <dbReference type="EMBL" id="KCW73972.1"/>
    </source>
</evidence>
<evidence type="ECO:0000256" key="1">
    <source>
        <dbReference type="ARBA" id="ARBA00022737"/>
    </source>
</evidence>
<dbReference type="NCBIfam" id="TIGR00756">
    <property type="entry name" value="PPR"/>
    <property type="match status" value="4"/>
</dbReference>
<dbReference type="GO" id="GO:0003723">
    <property type="term" value="F:RNA binding"/>
    <property type="evidence" value="ECO:0007669"/>
    <property type="project" value="InterPro"/>
</dbReference>
<dbReference type="PANTHER" id="PTHR47926:SF347">
    <property type="entry name" value="PENTATRICOPEPTIDE REPEAT-CONTAINING PROTEIN"/>
    <property type="match status" value="1"/>
</dbReference>
<feature type="repeat" description="PPR" evidence="2">
    <location>
        <begin position="336"/>
        <end position="370"/>
    </location>
</feature>
<dbReference type="AlphaFoldDB" id="A0A059C6L7"/>
<sequence>MTAEELFDEMPEPSVVSWTDGDRWVLFDLDKLSGQRDFSKEMPVRDLAAWNAMLHGYREDGRVDNAVKLFEKMPSQNVISWTSMIAGLDQNVKSEAALILGGYLNGFVCASLFMFYANCKQIVKATQVFNEAACGNVVICTTLLTGYGFKSRHEDGLQVFSDRMRTSVLLDQSSFVSALNSRYSLESQIECSKDSRRRTSSPGVPLFAGGHKMAKGCGVMELFSQMISRLHYACKFYASTDNWGDILRLKVTMRDRGIVKQPSSSRRFFKRASHAIRDNPAVSAHLKDVKPDETREVLDIFQCPDVRSFTKMIMGRVQTGRLDDALKLFCEMPVRDAICWNTMIEGYLDCGDLITAVELFGEMPEPSVVLWTAMIDGLFRFGQVELVERFFNQMPIRDLAVSNCENARVDDAMKLFEQMPFRNVISWTSMIGGLDQNGKSEWALIVFERMSSLVLYPIQVLSRVH</sequence>
<dbReference type="GO" id="GO:0009451">
    <property type="term" value="P:RNA modification"/>
    <property type="evidence" value="ECO:0007669"/>
    <property type="project" value="InterPro"/>
</dbReference>
<reference evidence="3" key="1">
    <citation type="submission" date="2013-07" db="EMBL/GenBank/DDBJ databases">
        <title>The genome of Eucalyptus grandis.</title>
        <authorList>
            <person name="Schmutz J."/>
            <person name="Hayes R."/>
            <person name="Myburg A."/>
            <person name="Tuskan G."/>
            <person name="Grattapaglia D."/>
            <person name="Rokhsar D.S."/>
        </authorList>
    </citation>
    <scope>NUCLEOTIDE SEQUENCE</scope>
    <source>
        <tissue evidence="3">Leaf extractions</tissue>
    </source>
</reference>